<feature type="domain" description="Protein kinase" evidence="16">
    <location>
        <begin position="497"/>
        <end position="783"/>
    </location>
</feature>
<evidence type="ECO:0000256" key="12">
    <source>
        <dbReference type="ARBA" id="ARBA00023180"/>
    </source>
</evidence>
<comment type="subcellular location">
    <subcellularLocation>
        <location evidence="1">Membrane</location>
        <topology evidence="1">Single-pass type I membrane protein</topology>
    </subcellularLocation>
</comment>
<comment type="catalytic activity">
    <reaction evidence="13">
        <text>L-seryl-[protein] + ATP = O-phospho-L-seryl-[protein] + ADP + H(+)</text>
        <dbReference type="Rhea" id="RHEA:17989"/>
        <dbReference type="Rhea" id="RHEA-COMP:9863"/>
        <dbReference type="Rhea" id="RHEA-COMP:11604"/>
        <dbReference type="ChEBI" id="CHEBI:15378"/>
        <dbReference type="ChEBI" id="CHEBI:29999"/>
        <dbReference type="ChEBI" id="CHEBI:30616"/>
        <dbReference type="ChEBI" id="CHEBI:83421"/>
        <dbReference type="ChEBI" id="CHEBI:456216"/>
        <dbReference type="EC" id="2.7.11.1"/>
    </reaction>
</comment>
<evidence type="ECO:0000256" key="10">
    <source>
        <dbReference type="ARBA" id="ARBA00023136"/>
    </source>
</evidence>
<dbReference type="CDD" id="cd14066">
    <property type="entry name" value="STKc_IRAK"/>
    <property type="match status" value="1"/>
</dbReference>
<keyword evidence="12" id="KW-0325">Glycoprotein</keyword>
<dbReference type="SMART" id="SM00473">
    <property type="entry name" value="PAN_AP"/>
    <property type="match status" value="1"/>
</dbReference>
<dbReference type="InterPro" id="IPR011009">
    <property type="entry name" value="Kinase-like_dom_sf"/>
</dbReference>
<evidence type="ECO:0000256" key="6">
    <source>
        <dbReference type="ARBA" id="ARBA00022741"/>
    </source>
</evidence>
<evidence type="ECO:0000313" key="20">
    <source>
        <dbReference type="RefSeq" id="XP_071907479.1"/>
    </source>
</evidence>
<dbReference type="RefSeq" id="XP_071907479.1">
    <property type="nucleotide sequence ID" value="XM_072051378.1"/>
</dbReference>
<protein>
    <recommendedName>
        <fullName evidence="13">Receptor-like serine/threonine-protein kinase</fullName>
        <ecNumber evidence="13">2.7.11.1</ecNumber>
    </recommendedName>
</protein>
<evidence type="ECO:0000259" key="18">
    <source>
        <dbReference type="PROSITE" id="PS50948"/>
    </source>
</evidence>
<comment type="similarity">
    <text evidence="13">Belongs to the protein kinase superfamily. Ser/Thr protein kinase family.</text>
</comment>
<dbReference type="Gene3D" id="2.90.10.10">
    <property type="entry name" value="Bulb-type lectin domain"/>
    <property type="match status" value="1"/>
</dbReference>
<evidence type="ECO:0000256" key="5">
    <source>
        <dbReference type="ARBA" id="ARBA00022729"/>
    </source>
</evidence>
<dbReference type="Gene3D" id="3.30.200.20">
    <property type="entry name" value="Phosphorylase Kinase, domain 1"/>
    <property type="match status" value="1"/>
</dbReference>
<evidence type="ECO:0000256" key="13">
    <source>
        <dbReference type="PIRNR" id="PIRNR000641"/>
    </source>
</evidence>
<evidence type="ECO:0000256" key="2">
    <source>
        <dbReference type="ARBA" id="ARBA00022527"/>
    </source>
</evidence>
<feature type="transmembrane region" description="Helical" evidence="14">
    <location>
        <begin position="440"/>
        <end position="464"/>
    </location>
</feature>
<comment type="catalytic activity">
    <reaction evidence="13">
        <text>L-threonyl-[protein] + ATP = O-phospho-L-threonyl-[protein] + ADP + H(+)</text>
        <dbReference type="Rhea" id="RHEA:46608"/>
        <dbReference type="Rhea" id="RHEA-COMP:11060"/>
        <dbReference type="Rhea" id="RHEA-COMP:11605"/>
        <dbReference type="ChEBI" id="CHEBI:15378"/>
        <dbReference type="ChEBI" id="CHEBI:30013"/>
        <dbReference type="ChEBI" id="CHEBI:30616"/>
        <dbReference type="ChEBI" id="CHEBI:61977"/>
        <dbReference type="ChEBI" id="CHEBI:456216"/>
        <dbReference type="EC" id="2.7.11.1"/>
    </reaction>
</comment>
<dbReference type="SUPFAM" id="SSF51110">
    <property type="entry name" value="alpha-D-mannose-specific plant lectins"/>
    <property type="match status" value="1"/>
</dbReference>
<dbReference type="InterPro" id="IPR000719">
    <property type="entry name" value="Prot_kinase_dom"/>
</dbReference>
<evidence type="ECO:0000256" key="8">
    <source>
        <dbReference type="ARBA" id="ARBA00022840"/>
    </source>
</evidence>
<feature type="chain" id="PRO_5047201736" description="Receptor-like serine/threonine-protein kinase" evidence="15">
    <location>
        <begin position="27"/>
        <end position="815"/>
    </location>
</feature>
<dbReference type="SMART" id="SM00108">
    <property type="entry name" value="B_lectin"/>
    <property type="match status" value="1"/>
</dbReference>
<keyword evidence="9 14" id="KW-1133">Transmembrane helix</keyword>
<keyword evidence="19" id="KW-1185">Reference proteome</keyword>
<dbReference type="Pfam" id="PF01453">
    <property type="entry name" value="B_lectin"/>
    <property type="match status" value="1"/>
</dbReference>
<evidence type="ECO:0000256" key="7">
    <source>
        <dbReference type="ARBA" id="ARBA00022777"/>
    </source>
</evidence>
<evidence type="ECO:0000256" key="1">
    <source>
        <dbReference type="ARBA" id="ARBA00004479"/>
    </source>
</evidence>
<dbReference type="PANTHER" id="PTHR32444:SF118">
    <property type="entry name" value="OS09G0551150 PROTEIN"/>
    <property type="match status" value="1"/>
</dbReference>
<dbReference type="CDD" id="cd01098">
    <property type="entry name" value="PAN_AP_plant"/>
    <property type="match status" value="1"/>
</dbReference>
<dbReference type="SUPFAM" id="SSF56112">
    <property type="entry name" value="Protein kinase-like (PK-like)"/>
    <property type="match status" value="1"/>
</dbReference>
<evidence type="ECO:0000256" key="4">
    <source>
        <dbReference type="ARBA" id="ARBA00022692"/>
    </source>
</evidence>
<evidence type="ECO:0000259" key="16">
    <source>
        <dbReference type="PROSITE" id="PS50011"/>
    </source>
</evidence>
<keyword evidence="6 13" id="KW-0547">Nucleotide-binding</keyword>
<dbReference type="SMART" id="SM00220">
    <property type="entry name" value="S_TKc"/>
    <property type="match status" value="1"/>
</dbReference>
<evidence type="ECO:0000256" key="15">
    <source>
        <dbReference type="SAM" id="SignalP"/>
    </source>
</evidence>
<evidence type="ECO:0000256" key="11">
    <source>
        <dbReference type="ARBA" id="ARBA00023157"/>
    </source>
</evidence>
<keyword evidence="3 13" id="KW-0808">Transferase</keyword>
<evidence type="ECO:0000259" key="17">
    <source>
        <dbReference type="PROSITE" id="PS50927"/>
    </source>
</evidence>
<dbReference type="EC" id="2.7.11.1" evidence="13"/>
<dbReference type="PROSITE" id="PS50011">
    <property type="entry name" value="PROTEIN_KINASE_DOM"/>
    <property type="match status" value="1"/>
</dbReference>
<gene>
    <name evidence="20" type="primary">LOC140007861</name>
</gene>
<dbReference type="PROSITE" id="PS50948">
    <property type="entry name" value="PAN"/>
    <property type="match status" value="1"/>
</dbReference>
<keyword evidence="11" id="KW-1015">Disulfide bond</keyword>
<keyword evidence="7 13" id="KW-0418">Kinase</keyword>
<proteinExistence type="inferred from homology"/>
<keyword evidence="5 15" id="KW-0732">Signal</keyword>
<keyword evidence="8 13" id="KW-0067">ATP-binding</keyword>
<dbReference type="InterPro" id="IPR000858">
    <property type="entry name" value="S_locus_glycoprot_dom"/>
</dbReference>
<dbReference type="InterPro" id="IPR001245">
    <property type="entry name" value="Ser-Thr/Tyr_kinase_cat_dom"/>
</dbReference>
<dbReference type="GeneID" id="140007861"/>
<dbReference type="InterPro" id="IPR001480">
    <property type="entry name" value="Bulb-type_lectin_dom"/>
</dbReference>
<feature type="domain" description="Bulb-type lectin" evidence="17">
    <location>
        <begin position="27"/>
        <end position="149"/>
    </location>
</feature>
<evidence type="ECO:0000256" key="3">
    <source>
        <dbReference type="ARBA" id="ARBA00022679"/>
    </source>
</evidence>
<keyword evidence="10 14" id="KW-0472">Membrane</keyword>
<keyword evidence="2 13" id="KW-0723">Serine/threonine-protein kinase</keyword>
<dbReference type="PIRSF" id="PIRSF000641">
    <property type="entry name" value="SRK"/>
    <property type="match status" value="1"/>
</dbReference>
<evidence type="ECO:0000313" key="19">
    <source>
        <dbReference type="Proteomes" id="UP001652660"/>
    </source>
</evidence>
<reference evidence="20" key="1">
    <citation type="submission" date="2025-08" db="UniProtKB">
        <authorList>
            <consortium name="RefSeq"/>
        </authorList>
    </citation>
    <scope>IDENTIFICATION</scope>
    <source>
        <tissue evidence="20">Leaves</tissue>
    </source>
</reference>
<dbReference type="CDD" id="cd00028">
    <property type="entry name" value="B_lectin"/>
    <property type="match status" value="1"/>
</dbReference>
<dbReference type="Pfam" id="PF08276">
    <property type="entry name" value="PAN_2"/>
    <property type="match status" value="1"/>
</dbReference>
<accession>A0ABM4UJM3</accession>
<dbReference type="PROSITE" id="PS00108">
    <property type="entry name" value="PROTEIN_KINASE_ST"/>
    <property type="match status" value="1"/>
</dbReference>
<sequence>MSMESISNSMFSCLLISFLLMQSCYGTDTISQNQTMADGETLVSTGETFVLGFFPVQDSTNRYLGIWYRRSPQTIVWVANRVAPLTDSNGVLTINSDGNLVLLNGTKSIIWSSNSSSTDAQTNLVAQLLDSGNLVLGRNDDFSAERYIWQSFDFMTDTLLPGMKKGIRLQAGQTWYLTSWKNQSDPSPGEFTYKLDNIGLPQFVLRQGSVKKFRSGLWNVQRFSGFSVMNSTVIACTFVYDDKEVYYSYELRYSSILSRLTLNSSGIIQRYVLNEGSSDWLIMYTLPYDMCGEYGKCGPNGICRINGNPICQCLDGFVPKSKVDWDALNWAGGCIRRTPLDCKQGEGFIWLRNVKLPDLLDFRLNRSMTSQECKRECLKDCSCIAFTNSNITDGGSGCLMWFGDLIDIQEYHGENSEQDIYLRMPKSELDAIQNQKHKRALLILVIPLVSGGMLVLCFFIWCMLQRRKKKRGVKIGSDDIELPLYQLEAVTTATKSFSVSNIIGEGGFGPVYKGRLENGVEIAVKRHSQTSGQGLGEFKNEVILISSLQHRNLVRLLGCCLDGNERMLIYEYMPNGSLDYFIFDQSRKKLLAWKNRFEIALGISRGLLYLHQDSRLRIIHRDLKASNVLLDSELNPKISDFGIAKSFGGDQTEGKTRTVIGTYGYMSPEYAFSGKYSVKSDVFSLGVLLLELVSGRRNRILDHSDQHLSLLGHAWQLWNEDKALQLMDKCLKESSVESQVLRCIQVGLLCVQKLAEDRPTMAAVVFMLSNEIVSLPQPKHPGFFLKDSYTTASEASAEERFQTKNAVTITVLEGR</sequence>
<dbReference type="Pfam" id="PF00954">
    <property type="entry name" value="S_locus_glycop"/>
    <property type="match status" value="1"/>
</dbReference>
<dbReference type="Pfam" id="PF11883">
    <property type="entry name" value="DUF3403"/>
    <property type="match status" value="1"/>
</dbReference>
<keyword evidence="4 14" id="KW-0812">Transmembrane</keyword>
<dbReference type="Gene3D" id="1.10.510.10">
    <property type="entry name" value="Transferase(Phosphotransferase) domain 1"/>
    <property type="match status" value="1"/>
</dbReference>
<dbReference type="InterPro" id="IPR036426">
    <property type="entry name" value="Bulb-type_lectin_dom_sf"/>
</dbReference>
<dbReference type="InterPro" id="IPR021820">
    <property type="entry name" value="S-locus_recpt_kinase_C"/>
</dbReference>
<feature type="signal peptide" evidence="15">
    <location>
        <begin position="1"/>
        <end position="26"/>
    </location>
</feature>
<dbReference type="InterPro" id="IPR024171">
    <property type="entry name" value="SRK-like_kinase"/>
</dbReference>
<dbReference type="Proteomes" id="UP001652660">
    <property type="component" value="Chromosome 5c"/>
</dbReference>
<evidence type="ECO:0000256" key="14">
    <source>
        <dbReference type="SAM" id="Phobius"/>
    </source>
</evidence>
<dbReference type="Pfam" id="PF07714">
    <property type="entry name" value="PK_Tyr_Ser-Thr"/>
    <property type="match status" value="1"/>
</dbReference>
<dbReference type="PANTHER" id="PTHR32444">
    <property type="entry name" value="BULB-TYPE LECTIN DOMAIN-CONTAINING PROTEIN"/>
    <property type="match status" value="1"/>
</dbReference>
<name>A0ABM4UJM3_COFAR</name>
<dbReference type="InterPro" id="IPR008271">
    <property type="entry name" value="Ser/Thr_kinase_AS"/>
</dbReference>
<evidence type="ECO:0000256" key="9">
    <source>
        <dbReference type="ARBA" id="ARBA00022989"/>
    </source>
</evidence>
<dbReference type="InterPro" id="IPR003609">
    <property type="entry name" value="Pan_app"/>
</dbReference>
<organism evidence="19 20">
    <name type="scientific">Coffea arabica</name>
    <name type="common">Arabian coffee</name>
    <dbReference type="NCBI Taxonomy" id="13443"/>
    <lineage>
        <taxon>Eukaryota</taxon>
        <taxon>Viridiplantae</taxon>
        <taxon>Streptophyta</taxon>
        <taxon>Embryophyta</taxon>
        <taxon>Tracheophyta</taxon>
        <taxon>Spermatophyta</taxon>
        <taxon>Magnoliopsida</taxon>
        <taxon>eudicotyledons</taxon>
        <taxon>Gunneridae</taxon>
        <taxon>Pentapetalae</taxon>
        <taxon>asterids</taxon>
        <taxon>lamiids</taxon>
        <taxon>Gentianales</taxon>
        <taxon>Rubiaceae</taxon>
        <taxon>Ixoroideae</taxon>
        <taxon>Gardenieae complex</taxon>
        <taxon>Bertiereae - Coffeeae clade</taxon>
        <taxon>Coffeeae</taxon>
        <taxon>Coffea</taxon>
    </lineage>
</organism>
<feature type="domain" description="Apple" evidence="18">
    <location>
        <begin position="342"/>
        <end position="425"/>
    </location>
</feature>
<dbReference type="PROSITE" id="PS50927">
    <property type="entry name" value="BULB_LECTIN"/>
    <property type="match status" value="1"/>
</dbReference>